<evidence type="ECO:0000256" key="8">
    <source>
        <dbReference type="RuleBase" id="RU003870"/>
    </source>
</evidence>
<reference evidence="10" key="2">
    <citation type="submission" date="2014-09" db="EMBL/GenBank/DDBJ databases">
        <title>Criblamydia sequanensis harbors a mega-plasmid encoding arsenite resistance.</title>
        <authorList>
            <person name="Bertelli C."/>
            <person name="Goesmann A."/>
            <person name="Greub G."/>
        </authorList>
    </citation>
    <scope>NUCLEOTIDE SEQUENCE [LARGE SCALE GENOMIC DNA]</scope>
    <source>
        <strain evidence="10">CRIB-18</strain>
    </source>
</reference>
<reference evidence="10" key="1">
    <citation type="submission" date="2013-12" db="EMBL/GenBank/DDBJ databases">
        <authorList>
            <person name="Linke B."/>
        </authorList>
    </citation>
    <scope>NUCLEOTIDE SEQUENCE [LARGE SCALE GENOMIC DNA]</scope>
    <source>
        <strain evidence="10">CRIB-18</strain>
    </source>
</reference>
<organism evidence="10 11">
    <name type="scientific">Candidatus Criblamydia sequanensis CRIB-18</name>
    <dbReference type="NCBI Taxonomy" id="1437425"/>
    <lineage>
        <taxon>Bacteria</taxon>
        <taxon>Pseudomonadati</taxon>
        <taxon>Chlamydiota</taxon>
        <taxon>Chlamydiia</taxon>
        <taxon>Parachlamydiales</taxon>
        <taxon>Candidatus Criblamydiaceae</taxon>
        <taxon>Candidatus Criblamydia</taxon>
    </lineage>
</organism>
<feature type="domain" description="Large ribosomal subunit protein uL6 alpha-beta" evidence="9">
    <location>
        <begin position="12"/>
        <end position="82"/>
    </location>
</feature>
<accession>A0A090CXV6</accession>
<dbReference type="SUPFAM" id="SSF56053">
    <property type="entry name" value="Ribosomal protein L6"/>
    <property type="match status" value="2"/>
</dbReference>
<evidence type="ECO:0000256" key="3">
    <source>
        <dbReference type="ARBA" id="ARBA00022884"/>
    </source>
</evidence>
<evidence type="ECO:0000256" key="7">
    <source>
        <dbReference type="RuleBase" id="RU003869"/>
    </source>
</evidence>
<keyword evidence="2 6" id="KW-0699">rRNA-binding</keyword>
<evidence type="ECO:0000313" key="10">
    <source>
        <dbReference type="EMBL" id="CDR33067.1"/>
    </source>
</evidence>
<dbReference type="HAMAP" id="MF_01365_B">
    <property type="entry name" value="Ribosomal_uL6_B"/>
    <property type="match status" value="1"/>
</dbReference>
<dbReference type="GO" id="GO:0002181">
    <property type="term" value="P:cytoplasmic translation"/>
    <property type="evidence" value="ECO:0007669"/>
    <property type="project" value="TreeGrafter"/>
</dbReference>
<dbReference type="PANTHER" id="PTHR11655">
    <property type="entry name" value="60S/50S RIBOSOMAL PROTEIN L6/L9"/>
    <property type="match status" value="1"/>
</dbReference>
<keyword evidence="11" id="KW-1185">Reference proteome</keyword>
<dbReference type="RefSeq" id="WP_041016562.1">
    <property type="nucleotide sequence ID" value="NZ_CCEJ010000001.1"/>
</dbReference>
<evidence type="ECO:0000256" key="5">
    <source>
        <dbReference type="ARBA" id="ARBA00023274"/>
    </source>
</evidence>
<keyword evidence="3 6" id="KW-0694">RNA-binding</keyword>
<dbReference type="EMBL" id="CCEJ010000001">
    <property type="protein sequence ID" value="CDR33067.1"/>
    <property type="molecule type" value="Genomic_DNA"/>
</dbReference>
<evidence type="ECO:0000256" key="6">
    <source>
        <dbReference type="HAMAP-Rule" id="MF_01365"/>
    </source>
</evidence>
<dbReference type="GO" id="GO:0019843">
    <property type="term" value="F:rRNA binding"/>
    <property type="evidence" value="ECO:0007669"/>
    <property type="project" value="UniProtKB-UniRule"/>
</dbReference>
<dbReference type="InterPro" id="IPR036789">
    <property type="entry name" value="Ribosomal_uL6-like_a/b-dom_sf"/>
</dbReference>
<keyword evidence="4 6" id="KW-0689">Ribosomal protein</keyword>
<feature type="domain" description="Large ribosomal subunit protein uL6 alpha-beta" evidence="9">
    <location>
        <begin position="90"/>
        <end position="164"/>
    </location>
</feature>
<name>A0A090CXV6_9BACT</name>
<dbReference type="Pfam" id="PF00347">
    <property type="entry name" value="Ribosomal_L6"/>
    <property type="match status" value="2"/>
</dbReference>
<dbReference type="PRINTS" id="PR00059">
    <property type="entry name" value="RIBOSOMALL6"/>
</dbReference>
<keyword evidence="5 6" id="KW-0687">Ribonucleoprotein</keyword>
<evidence type="ECO:0000313" key="11">
    <source>
        <dbReference type="Proteomes" id="UP000031552"/>
    </source>
</evidence>
<dbReference type="OrthoDB" id="9805007at2"/>
<protein>
    <recommendedName>
        <fullName evidence="6">Large ribosomal subunit protein uL6</fullName>
    </recommendedName>
</protein>
<dbReference type="PANTHER" id="PTHR11655:SF14">
    <property type="entry name" value="LARGE RIBOSOMAL SUBUNIT PROTEIN UL6M"/>
    <property type="match status" value="1"/>
</dbReference>
<evidence type="ECO:0000259" key="9">
    <source>
        <dbReference type="Pfam" id="PF00347"/>
    </source>
</evidence>
<dbReference type="InterPro" id="IPR000702">
    <property type="entry name" value="Ribosomal_uL6-like"/>
</dbReference>
<dbReference type="GO" id="GO:0022625">
    <property type="term" value="C:cytosolic large ribosomal subunit"/>
    <property type="evidence" value="ECO:0007669"/>
    <property type="project" value="UniProtKB-UniRule"/>
</dbReference>
<dbReference type="AlphaFoldDB" id="A0A090CXV6"/>
<dbReference type="GO" id="GO:0003735">
    <property type="term" value="F:structural constituent of ribosome"/>
    <property type="evidence" value="ECO:0007669"/>
    <property type="project" value="UniProtKB-UniRule"/>
</dbReference>
<dbReference type="InterPro" id="IPR020040">
    <property type="entry name" value="Ribosomal_uL6_a/b-dom"/>
</dbReference>
<dbReference type="FunFam" id="3.90.930.12:FF:000001">
    <property type="entry name" value="50S ribosomal protein L6"/>
    <property type="match status" value="1"/>
</dbReference>
<proteinExistence type="inferred from homology"/>
<comment type="similarity">
    <text evidence="1 6 7">Belongs to the universal ribosomal protein uL6 family.</text>
</comment>
<comment type="caution">
    <text evidence="10">The sequence shown here is derived from an EMBL/GenBank/DDBJ whole genome shotgun (WGS) entry which is preliminary data.</text>
</comment>
<comment type="function">
    <text evidence="6 8">This protein binds to the 23S rRNA, and is important in its secondary structure. It is located near the subunit interface in the base of the L7/L12 stalk, and near the tRNA binding site of the peptidyltransferase center.</text>
</comment>
<dbReference type="FunFam" id="3.90.930.12:FF:000002">
    <property type="entry name" value="50S ribosomal protein L6"/>
    <property type="match status" value="1"/>
</dbReference>
<dbReference type="Gene3D" id="3.90.930.12">
    <property type="entry name" value="Ribosomal protein L6, alpha-beta domain"/>
    <property type="match status" value="2"/>
</dbReference>
<dbReference type="PIRSF" id="PIRSF002162">
    <property type="entry name" value="Ribosomal_L6"/>
    <property type="match status" value="1"/>
</dbReference>
<dbReference type="InterPro" id="IPR019906">
    <property type="entry name" value="Ribosomal_uL6_bac-type"/>
</dbReference>
<sequence>MSRKGKQPVELPKNVEVKLTKGHILAKGPKGQLERDFPEYVIIKQEENELLVNVDENVDEQSALHGLWRALINNLIEGVSKGFEKKLEMIGVGYRAAVKGKVVDIQVGNSHPTVLTIPEGITVAVEKNTLITISGADKQKVGQFAADIRSKKPPEPYQGKGIRYQGEYVRRKAGKASGK</sequence>
<dbReference type="eggNOG" id="COG0097">
    <property type="taxonomic scope" value="Bacteria"/>
</dbReference>
<comment type="subunit">
    <text evidence="6">Part of the 50S ribosomal subunit.</text>
</comment>
<evidence type="ECO:0000256" key="4">
    <source>
        <dbReference type="ARBA" id="ARBA00022980"/>
    </source>
</evidence>
<gene>
    <name evidence="6 10" type="primary">rplF</name>
    <name evidence="10" type="ORF">CSEC_0228</name>
</gene>
<dbReference type="Proteomes" id="UP000031552">
    <property type="component" value="Unassembled WGS sequence"/>
</dbReference>
<evidence type="ECO:0000256" key="1">
    <source>
        <dbReference type="ARBA" id="ARBA00009356"/>
    </source>
</evidence>
<dbReference type="NCBIfam" id="TIGR03654">
    <property type="entry name" value="L6_bact"/>
    <property type="match status" value="1"/>
</dbReference>
<dbReference type="STRING" id="1437425.CSEC_0228"/>
<evidence type="ECO:0000256" key="2">
    <source>
        <dbReference type="ARBA" id="ARBA00022730"/>
    </source>
</evidence>